<reference evidence="10" key="1">
    <citation type="journal article" date="2021" name="Elife">
        <title>Highly contiguous assemblies of 101 drosophilid genomes.</title>
        <authorList>
            <person name="Kim B.Y."/>
            <person name="Wang J.R."/>
            <person name="Miller D.E."/>
            <person name="Barmina O."/>
            <person name="Delaney E."/>
            <person name="Thompson A."/>
            <person name="Comeault A.A."/>
            <person name="Peede D."/>
            <person name="D'Agostino E.R."/>
            <person name="Pelaez J."/>
            <person name="Aguilar J.M."/>
            <person name="Haji D."/>
            <person name="Matsunaga T."/>
            <person name="Armstrong E.E."/>
            <person name="Zych M."/>
            <person name="Ogawa Y."/>
            <person name="Stamenkovic-Radak M."/>
            <person name="Jelic M."/>
            <person name="Veselinovic M.S."/>
            <person name="Tanaskovic M."/>
            <person name="Eric P."/>
            <person name="Gao J.J."/>
            <person name="Katoh T.K."/>
            <person name="Toda M.J."/>
            <person name="Watabe H."/>
            <person name="Watada M."/>
            <person name="Davis J.S."/>
            <person name="Moyle L.C."/>
            <person name="Manoli G."/>
            <person name="Bertolini E."/>
            <person name="Kostal V."/>
            <person name="Hawley R.S."/>
            <person name="Takahashi A."/>
            <person name="Jones C.D."/>
            <person name="Price D.K."/>
            <person name="Whiteman N."/>
            <person name="Kopp A."/>
            <person name="Matute D.R."/>
            <person name="Petrov D.A."/>
        </authorList>
    </citation>
    <scope>NUCLEOTIDE SEQUENCE [LARGE SCALE GENOMIC DNA]</scope>
</reference>
<keyword evidence="2" id="KW-0882">Thioester bond</keyword>
<feature type="domain" description="Alpha-macroglobulin receptor-binding" evidence="8">
    <location>
        <begin position="1244"/>
        <end position="1334"/>
    </location>
</feature>
<feature type="chain" id="PRO_5046686097" description="CD109 antigen" evidence="5">
    <location>
        <begin position="19"/>
        <end position="1354"/>
    </location>
</feature>
<organism evidence="9 10">
    <name type="scientific">Drosophila rhopaloa</name>
    <name type="common">Fruit fly</name>
    <dbReference type="NCBI Taxonomy" id="1041015"/>
    <lineage>
        <taxon>Eukaryota</taxon>
        <taxon>Metazoa</taxon>
        <taxon>Ecdysozoa</taxon>
        <taxon>Arthropoda</taxon>
        <taxon>Hexapoda</taxon>
        <taxon>Insecta</taxon>
        <taxon>Pterygota</taxon>
        <taxon>Neoptera</taxon>
        <taxon>Endopterygota</taxon>
        <taxon>Diptera</taxon>
        <taxon>Brachycera</taxon>
        <taxon>Muscomorpha</taxon>
        <taxon>Ephydroidea</taxon>
        <taxon>Drosophilidae</taxon>
        <taxon>Drosophila</taxon>
        <taxon>Sophophora</taxon>
    </lineage>
</organism>
<dbReference type="Gene3D" id="2.60.40.2950">
    <property type="match status" value="1"/>
</dbReference>
<dbReference type="SUPFAM" id="SSF48239">
    <property type="entry name" value="Terpenoid cyclases/Protein prenyltransferases"/>
    <property type="match status" value="1"/>
</dbReference>
<evidence type="ECO:0000256" key="1">
    <source>
        <dbReference type="ARBA" id="ARBA00022729"/>
    </source>
</evidence>
<dbReference type="InterPro" id="IPR047565">
    <property type="entry name" value="Alpha-macroglob_thiol-ester_cl"/>
</dbReference>
<feature type="compositionally biased region" description="Polar residues" evidence="4">
    <location>
        <begin position="611"/>
        <end position="624"/>
    </location>
</feature>
<dbReference type="InterPro" id="IPR009048">
    <property type="entry name" value="A-macroglobulin_rcpt-bd"/>
</dbReference>
<dbReference type="InterPro" id="IPR013783">
    <property type="entry name" value="Ig-like_fold"/>
</dbReference>
<dbReference type="Gene3D" id="2.60.40.1930">
    <property type="match status" value="2"/>
</dbReference>
<keyword evidence="10" id="KW-1185">Reference proteome</keyword>
<dbReference type="InterPro" id="IPR019742">
    <property type="entry name" value="MacrogloblnA2_CS"/>
</dbReference>
<dbReference type="SMART" id="SM01359">
    <property type="entry name" value="A2M_N_2"/>
    <property type="match status" value="1"/>
</dbReference>
<evidence type="ECO:0008006" key="11">
    <source>
        <dbReference type="Google" id="ProtNLM"/>
    </source>
</evidence>
<dbReference type="InterPro" id="IPR050473">
    <property type="entry name" value="A2M/Complement_sys"/>
</dbReference>
<dbReference type="SMART" id="SM01361">
    <property type="entry name" value="A2M_recep"/>
    <property type="match status" value="1"/>
</dbReference>
<evidence type="ECO:0000256" key="3">
    <source>
        <dbReference type="ARBA" id="ARBA00023157"/>
    </source>
</evidence>
<evidence type="ECO:0000259" key="7">
    <source>
        <dbReference type="SMART" id="SM01360"/>
    </source>
</evidence>
<dbReference type="Gene3D" id="2.20.130.20">
    <property type="match status" value="1"/>
</dbReference>
<dbReference type="InterPro" id="IPR036595">
    <property type="entry name" value="A-macroglobulin_rcpt-bd_sf"/>
</dbReference>
<keyword evidence="1 5" id="KW-0732">Signal</keyword>
<feature type="domain" description="Alpha-2-macroglobulin bait region" evidence="6">
    <location>
        <begin position="409"/>
        <end position="543"/>
    </location>
</feature>
<dbReference type="PANTHER" id="PTHR11412:SF136">
    <property type="entry name" value="CD109 ANTIGEN"/>
    <property type="match status" value="1"/>
</dbReference>
<evidence type="ECO:0000256" key="2">
    <source>
        <dbReference type="ARBA" id="ARBA00022966"/>
    </source>
</evidence>
<dbReference type="Pfam" id="PF17791">
    <property type="entry name" value="MG3"/>
    <property type="match status" value="1"/>
</dbReference>
<evidence type="ECO:0000313" key="9">
    <source>
        <dbReference type="EnsemblMetazoa" id="XP_044316073.1"/>
    </source>
</evidence>
<protein>
    <recommendedName>
        <fullName evidence="11">CD109 antigen</fullName>
    </recommendedName>
</protein>
<dbReference type="GeneID" id="108047751"/>
<proteinExistence type="predicted"/>
<dbReference type="Gene3D" id="2.60.40.10">
    <property type="entry name" value="Immunoglobulins"/>
    <property type="match status" value="1"/>
</dbReference>
<dbReference type="InterPro" id="IPR011626">
    <property type="entry name" value="Alpha-macroglobulin_TED"/>
</dbReference>
<dbReference type="PROSITE" id="PS00477">
    <property type="entry name" value="ALPHA_2_MACROGLOBULIN"/>
    <property type="match status" value="1"/>
</dbReference>
<dbReference type="Proteomes" id="UP001652680">
    <property type="component" value="Unassembled WGS sequence"/>
</dbReference>
<dbReference type="Pfam" id="PF07677">
    <property type="entry name" value="A2M_recep"/>
    <property type="match status" value="1"/>
</dbReference>
<dbReference type="RefSeq" id="XP_044316073.1">
    <property type="nucleotide sequence ID" value="XM_044460138.1"/>
</dbReference>
<feature type="region of interest" description="Disordered" evidence="4">
    <location>
        <begin position="599"/>
        <end position="624"/>
    </location>
</feature>
<dbReference type="Gene3D" id="1.50.10.20">
    <property type="match status" value="1"/>
</dbReference>
<dbReference type="Gene3D" id="2.60.40.690">
    <property type="entry name" value="Alpha-macroglobulin, receptor-binding domain"/>
    <property type="match status" value="1"/>
</dbReference>
<dbReference type="InterPro" id="IPR002890">
    <property type="entry name" value="MG2"/>
</dbReference>
<dbReference type="Gene3D" id="6.20.50.160">
    <property type="match status" value="1"/>
</dbReference>
<dbReference type="Pfam" id="PF00207">
    <property type="entry name" value="A2M"/>
    <property type="match status" value="1"/>
</dbReference>
<dbReference type="Pfam" id="PF07678">
    <property type="entry name" value="TED_complement"/>
    <property type="match status" value="1"/>
</dbReference>
<dbReference type="InterPro" id="IPR041555">
    <property type="entry name" value="MG3"/>
</dbReference>
<dbReference type="InterPro" id="IPR008930">
    <property type="entry name" value="Terpenoid_cyclase/PrenylTrfase"/>
</dbReference>
<dbReference type="SMART" id="SM01360">
    <property type="entry name" value="A2M"/>
    <property type="match status" value="1"/>
</dbReference>
<dbReference type="EnsemblMetazoa" id="XM_044460138.1">
    <property type="protein sequence ID" value="XP_044316073.1"/>
    <property type="gene ID" value="LOC108047751"/>
</dbReference>
<evidence type="ECO:0000256" key="5">
    <source>
        <dbReference type="SAM" id="SignalP"/>
    </source>
</evidence>
<feature type="signal peptide" evidence="5">
    <location>
        <begin position="1"/>
        <end position="18"/>
    </location>
</feature>
<feature type="domain" description="Alpha-2-macroglobulin" evidence="7">
    <location>
        <begin position="635"/>
        <end position="727"/>
    </location>
</feature>
<dbReference type="SUPFAM" id="SSF49410">
    <property type="entry name" value="Alpha-macroglobulin receptor domain"/>
    <property type="match status" value="1"/>
</dbReference>
<dbReference type="Pfam" id="PF01835">
    <property type="entry name" value="MG2"/>
    <property type="match status" value="1"/>
</dbReference>
<evidence type="ECO:0000256" key="4">
    <source>
        <dbReference type="SAM" id="MobiDB-lite"/>
    </source>
</evidence>
<keyword evidence="3" id="KW-1015">Disulfide bond</keyword>
<accession>A0ABM5JB73</accession>
<dbReference type="PANTHER" id="PTHR11412">
    <property type="entry name" value="MACROGLOBULIN / COMPLEMENT"/>
    <property type="match status" value="1"/>
</dbReference>
<dbReference type="SMART" id="SM01419">
    <property type="entry name" value="Thiol-ester_cl"/>
    <property type="match status" value="1"/>
</dbReference>
<dbReference type="Gene3D" id="2.60.40.1940">
    <property type="match status" value="1"/>
</dbReference>
<evidence type="ECO:0000259" key="8">
    <source>
        <dbReference type="SMART" id="SM01361"/>
    </source>
</evidence>
<evidence type="ECO:0000313" key="10">
    <source>
        <dbReference type="Proteomes" id="UP001652680"/>
    </source>
</evidence>
<dbReference type="InterPro" id="IPR011625">
    <property type="entry name" value="A2M_N_BRD"/>
</dbReference>
<dbReference type="Pfam" id="PF07703">
    <property type="entry name" value="A2M_BRD"/>
    <property type="match status" value="1"/>
</dbReference>
<reference evidence="9" key="2">
    <citation type="submission" date="2025-05" db="UniProtKB">
        <authorList>
            <consortium name="EnsemblMetazoa"/>
        </authorList>
    </citation>
    <scope>IDENTIFICATION</scope>
</reference>
<evidence type="ECO:0000259" key="6">
    <source>
        <dbReference type="SMART" id="SM01359"/>
    </source>
</evidence>
<dbReference type="Gene3D" id="2.60.120.1540">
    <property type="match status" value="1"/>
</dbReference>
<dbReference type="InterPro" id="IPR001599">
    <property type="entry name" value="Macroglobln_a2"/>
</dbReference>
<name>A0ABM5JB73_DRORH</name>
<sequence length="1354" mass="151701">MRLILISILLHYVLSINAENIYSIVAAKNIRPNSPFNVAVTVHSAHGPTYMTLSIKGPSFDVKKSLVVPPMTSQNVAFDIPKITNGDYQLIAQGVGGIVFQKSESLQFADDKDWIYIQTDKATYKPSDAVQFRVLFLNRRTQPATIDKPITIEIHDGANNMIKKWENVKPTNGVFTEKLQLSDQPVLGNWTMTVKVQDRGQQSKSFVVDTYVMPKFEVKVITPRNIVNRAGKITATIKATYTFKKPVKGTLVVSLEGSGTERTLPIDGAVNVEFPFAATAKSPLKIIATVTEELTDLKHNGTAQVNLHEHRYQLEEYLWPTTYIPGKNYTIRTVVRNLDGSPVLNSPMKVMLDVLCCQNNRTKESTFPKSIASHTFIFPDNTCKSCLITAKLENAADFKQYTYKLEKSLKIEVITNKPKLRQPLTINVVSDNYLPYFMLAIVARGNIIINRYIQVEEGQFSRNLTFLPSFDMVPQATIIVQYVVNGELHTAEKTVDIEKDFGNTIEITAPEETEPKQNVSLRVKTDPNSFVGLLGVDQSVLLLRSGNDLDRNQILNNLLKYSTDVVTITNANIYIDKESGGCYTNPDDLKKCYAFPPSRSSGIKSGPEKNSAPTAVGSTKTQGTPPAIRKLFPETWFFDDISDVGDNGEIYVPKTMPDTMTSWVISGFSLNAKTGLAVTRDPTFVRVFQPFFATTNLPYSVKRNEVVAIPVLVFNYLGGPVRATVSMDNSDREYEFVEATSANVTKELLHLRREKSLYIPANTGRSISFMIRPKKIGLITLKITALAPNAGDTIHERLKVKADGVTKYVNKAVLINVQRLHRRHTMFMPQRTITVEQPEEIVPGTMVVGAAVAKTIQAPQLDNLNGLVRAPYGCGEQNMMNFVPNVLVLGYLENRKNKNPALSAQAKTYLETGYQRELTYKRDDWSFSAFGQSDPAGSTWLTAYVLRSFHQAQKFVYIDDYVMSRGLDFLESRQVASGEFPERGRVNNNSHGSPLALTSFVLLAFFENKEYMNRYQKLIDKAVQFVAQKVDQTNDPYDLAIAALALQLAKNSKAEQVLISLESMANKSGDRKWWTRSDNSVSNDVETTAYVLLALLEKESMDSTDQIVNWLISKRNSNGGFASSQDTVVALMALTKYGIQSEKPTNVNFRIDTPPKKTIVITDDSNWNTKNIPLPDDTRDVKYSASGNGRVQFQIQYRFNVATKEKEPSFKLTTIAKKSDKQRIVLDICGEYTPVEDSDKGKPTNMAVMQIKLPSGYVSDPESFANIKAIADVKRVESLKADTQIDIYFDRLLPNVRKCMTVKAILNHPVANLRPSYVILYDYYQKERIATEYYNVESSLCDVCHGEECGDECL</sequence>